<evidence type="ECO:0000256" key="2">
    <source>
        <dbReference type="ARBA" id="ARBA00023015"/>
    </source>
</evidence>
<protein>
    <submittedName>
        <fullName evidence="8">Response regulator transcription factor</fullName>
    </submittedName>
</protein>
<dbReference type="InterPro" id="IPR000792">
    <property type="entry name" value="Tscrpt_reg_LuxR_C"/>
</dbReference>
<dbReference type="InterPro" id="IPR001789">
    <property type="entry name" value="Sig_transdc_resp-reg_receiver"/>
</dbReference>
<feature type="domain" description="HTH luxR-type" evidence="6">
    <location>
        <begin position="151"/>
        <end position="216"/>
    </location>
</feature>
<dbReference type="PROSITE" id="PS50043">
    <property type="entry name" value="HTH_LUXR_2"/>
    <property type="match status" value="1"/>
</dbReference>
<dbReference type="PANTHER" id="PTHR43214">
    <property type="entry name" value="TWO-COMPONENT RESPONSE REGULATOR"/>
    <property type="match status" value="1"/>
</dbReference>
<keyword evidence="4" id="KW-0804">Transcription</keyword>
<dbReference type="InterPro" id="IPR039420">
    <property type="entry name" value="WalR-like"/>
</dbReference>
<dbReference type="EMBL" id="JACXAJ010000004">
    <property type="protein sequence ID" value="MBD1397753.1"/>
    <property type="molecule type" value="Genomic_DNA"/>
</dbReference>
<sequence>MIDIIITDDHKIVRDGLKALLQDHHHTFQVVGEAASGSELIELLPKLCADIVLMDISMPGGMDGFETAAYVLEQYPDLKVVVLSMLRHEKYVNRMIDLGVSGYILKNAGKDELYCALQLIAQGCRYISPDVTMDLLRKVQSLPAVQHINGSREENRDLSKRELEVLNLIGEGYTNAEIADKLFTSKRTIETHRQNLLDKTKARNTATLIKYALQRGLIS</sequence>
<dbReference type="InterPro" id="IPR011006">
    <property type="entry name" value="CheY-like_superfamily"/>
</dbReference>
<evidence type="ECO:0000256" key="1">
    <source>
        <dbReference type="ARBA" id="ARBA00022553"/>
    </source>
</evidence>
<dbReference type="SMART" id="SM00421">
    <property type="entry name" value="HTH_LUXR"/>
    <property type="match status" value="1"/>
</dbReference>
<accession>A0ABR7XJF1</accession>
<comment type="caution">
    <text evidence="8">The sequence shown here is derived from an EMBL/GenBank/DDBJ whole genome shotgun (WGS) entry which is preliminary data.</text>
</comment>
<evidence type="ECO:0000256" key="4">
    <source>
        <dbReference type="ARBA" id="ARBA00023163"/>
    </source>
</evidence>
<feature type="domain" description="Response regulatory" evidence="7">
    <location>
        <begin position="3"/>
        <end position="121"/>
    </location>
</feature>
<keyword evidence="2" id="KW-0805">Transcription regulation</keyword>
<dbReference type="PROSITE" id="PS50110">
    <property type="entry name" value="RESPONSE_REGULATORY"/>
    <property type="match status" value="1"/>
</dbReference>
<evidence type="ECO:0000313" key="9">
    <source>
        <dbReference type="Proteomes" id="UP000625551"/>
    </source>
</evidence>
<organism evidence="8 9">
    <name type="scientific">Pontibacter aquaedesilientis</name>
    <dbReference type="NCBI Taxonomy" id="2766980"/>
    <lineage>
        <taxon>Bacteria</taxon>
        <taxon>Pseudomonadati</taxon>
        <taxon>Bacteroidota</taxon>
        <taxon>Cytophagia</taxon>
        <taxon>Cytophagales</taxon>
        <taxon>Hymenobacteraceae</taxon>
        <taxon>Pontibacter</taxon>
    </lineage>
</organism>
<dbReference type="CDD" id="cd17535">
    <property type="entry name" value="REC_NarL-like"/>
    <property type="match status" value="1"/>
</dbReference>
<dbReference type="PRINTS" id="PR00038">
    <property type="entry name" value="HTHLUXR"/>
</dbReference>
<evidence type="ECO:0000313" key="8">
    <source>
        <dbReference type="EMBL" id="MBD1397753.1"/>
    </source>
</evidence>
<evidence type="ECO:0000259" key="6">
    <source>
        <dbReference type="PROSITE" id="PS50043"/>
    </source>
</evidence>
<dbReference type="InterPro" id="IPR058245">
    <property type="entry name" value="NreC/VraR/RcsB-like_REC"/>
</dbReference>
<dbReference type="CDD" id="cd06170">
    <property type="entry name" value="LuxR_C_like"/>
    <property type="match status" value="1"/>
</dbReference>
<gene>
    <name evidence="8" type="ORF">H9Q13_11310</name>
</gene>
<reference evidence="8 9" key="1">
    <citation type="submission" date="2020-09" db="EMBL/GenBank/DDBJ databases">
        <title>Genome sequencing and assembly of Pontibacter sp.</title>
        <authorList>
            <person name="Chhetri G."/>
        </authorList>
    </citation>
    <scope>NUCLEOTIDE SEQUENCE [LARGE SCALE GENOMIC DNA]</scope>
    <source>
        <strain evidence="8 9">JH31</strain>
    </source>
</reference>
<dbReference type="Pfam" id="PF00072">
    <property type="entry name" value="Response_reg"/>
    <property type="match status" value="1"/>
</dbReference>
<dbReference type="Proteomes" id="UP000625551">
    <property type="component" value="Unassembled WGS sequence"/>
</dbReference>
<proteinExistence type="predicted"/>
<keyword evidence="3" id="KW-0238">DNA-binding</keyword>
<feature type="modified residue" description="4-aspartylphosphate" evidence="5">
    <location>
        <position position="55"/>
    </location>
</feature>
<dbReference type="Gene3D" id="3.40.50.2300">
    <property type="match status" value="1"/>
</dbReference>
<dbReference type="Pfam" id="PF00196">
    <property type="entry name" value="GerE"/>
    <property type="match status" value="1"/>
</dbReference>
<evidence type="ECO:0000256" key="5">
    <source>
        <dbReference type="PROSITE-ProRule" id="PRU00169"/>
    </source>
</evidence>
<evidence type="ECO:0000256" key="3">
    <source>
        <dbReference type="ARBA" id="ARBA00023125"/>
    </source>
</evidence>
<evidence type="ECO:0000259" key="7">
    <source>
        <dbReference type="PROSITE" id="PS50110"/>
    </source>
</evidence>
<name>A0ABR7XJF1_9BACT</name>
<keyword evidence="9" id="KW-1185">Reference proteome</keyword>
<dbReference type="SUPFAM" id="SSF52172">
    <property type="entry name" value="CheY-like"/>
    <property type="match status" value="1"/>
</dbReference>
<dbReference type="PANTHER" id="PTHR43214:SF41">
    <property type="entry name" value="NITRATE_NITRITE RESPONSE REGULATOR PROTEIN NARP"/>
    <property type="match status" value="1"/>
</dbReference>
<dbReference type="RefSeq" id="WP_191183899.1">
    <property type="nucleotide sequence ID" value="NZ_JACXAJ010000004.1"/>
</dbReference>
<dbReference type="SMART" id="SM00448">
    <property type="entry name" value="REC"/>
    <property type="match status" value="1"/>
</dbReference>
<keyword evidence="1 5" id="KW-0597">Phosphoprotein</keyword>